<evidence type="ECO:0000256" key="6">
    <source>
        <dbReference type="ARBA" id="ARBA00022723"/>
    </source>
</evidence>
<comment type="catalytic activity">
    <reaction evidence="1 9">
        <text>a ribonucleoside 5'-phosphate + H2O = a ribonucleoside + phosphate</text>
        <dbReference type="Rhea" id="RHEA:12484"/>
        <dbReference type="ChEBI" id="CHEBI:15377"/>
        <dbReference type="ChEBI" id="CHEBI:18254"/>
        <dbReference type="ChEBI" id="CHEBI:43474"/>
        <dbReference type="ChEBI" id="CHEBI:58043"/>
        <dbReference type="EC" id="3.1.3.5"/>
    </reaction>
</comment>
<evidence type="ECO:0000256" key="2">
    <source>
        <dbReference type="ARBA" id="ARBA00001946"/>
    </source>
</evidence>
<dbReference type="GO" id="GO:0000166">
    <property type="term" value="F:nucleotide binding"/>
    <property type="evidence" value="ECO:0007669"/>
    <property type="project" value="UniProtKB-KW"/>
</dbReference>
<feature type="binding site" evidence="9">
    <location>
        <position position="9"/>
    </location>
    <ligand>
        <name>a divalent metal cation</name>
        <dbReference type="ChEBI" id="CHEBI:60240"/>
    </ligand>
</feature>
<evidence type="ECO:0000256" key="4">
    <source>
        <dbReference type="ARBA" id="ARBA00011062"/>
    </source>
</evidence>
<dbReference type="AlphaFoldDB" id="A0A7X3LT17"/>
<dbReference type="GO" id="GO:0008253">
    <property type="term" value="F:5'-nucleotidase activity"/>
    <property type="evidence" value="ECO:0007669"/>
    <property type="project" value="UniProtKB-UniRule"/>
</dbReference>
<dbReference type="RefSeq" id="WP_160774773.1">
    <property type="nucleotide sequence ID" value="NZ_WUMV01000002.1"/>
</dbReference>
<evidence type="ECO:0000313" key="11">
    <source>
        <dbReference type="EMBL" id="MXN64569.1"/>
    </source>
</evidence>
<feature type="binding site" evidence="9">
    <location>
        <position position="8"/>
    </location>
    <ligand>
        <name>a divalent metal cation</name>
        <dbReference type="ChEBI" id="CHEBI:60240"/>
    </ligand>
</feature>
<dbReference type="GO" id="GO:0004309">
    <property type="term" value="F:exopolyphosphatase activity"/>
    <property type="evidence" value="ECO:0007669"/>
    <property type="project" value="TreeGrafter"/>
</dbReference>
<evidence type="ECO:0000259" key="10">
    <source>
        <dbReference type="Pfam" id="PF01975"/>
    </source>
</evidence>
<evidence type="ECO:0000256" key="7">
    <source>
        <dbReference type="ARBA" id="ARBA00022741"/>
    </source>
</evidence>
<evidence type="ECO:0000256" key="1">
    <source>
        <dbReference type="ARBA" id="ARBA00000815"/>
    </source>
</evidence>
<dbReference type="Proteomes" id="UP000433101">
    <property type="component" value="Unassembled WGS sequence"/>
</dbReference>
<comment type="cofactor">
    <cofactor evidence="9">
        <name>a divalent metal cation</name>
        <dbReference type="ChEBI" id="CHEBI:60240"/>
    </cofactor>
    <text evidence="9">Binds 1 divalent metal cation per subunit.</text>
</comment>
<proteinExistence type="inferred from homology"/>
<dbReference type="FunFam" id="3.40.1210.10:FF:000001">
    <property type="entry name" value="5'/3'-nucleotidase SurE"/>
    <property type="match status" value="1"/>
</dbReference>
<dbReference type="PANTHER" id="PTHR30457:SF12">
    <property type="entry name" value="5'_3'-NUCLEOTIDASE SURE"/>
    <property type="match status" value="1"/>
</dbReference>
<dbReference type="PANTHER" id="PTHR30457">
    <property type="entry name" value="5'-NUCLEOTIDASE SURE"/>
    <property type="match status" value="1"/>
</dbReference>
<evidence type="ECO:0000256" key="8">
    <source>
        <dbReference type="ARBA" id="ARBA00022801"/>
    </source>
</evidence>
<keyword evidence="7 9" id="KW-0547">Nucleotide-binding</keyword>
<gene>
    <name evidence="9 11" type="primary">surE</name>
    <name evidence="11" type="ORF">GR183_06600</name>
</gene>
<protein>
    <recommendedName>
        <fullName evidence="9">5'-nucleotidase SurE</fullName>
        <ecNumber evidence="9">3.1.3.5</ecNumber>
    </recommendedName>
    <alternativeName>
        <fullName evidence="9">Nucleoside 5'-monophosphate phosphohydrolase</fullName>
    </alternativeName>
</protein>
<organism evidence="11 12">
    <name type="scientific">Stappia sediminis</name>
    <dbReference type="NCBI Taxonomy" id="2692190"/>
    <lineage>
        <taxon>Bacteria</taxon>
        <taxon>Pseudomonadati</taxon>
        <taxon>Pseudomonadota</taxon>
        <taxon>Alphaproteobacteria</taxon>
        <taxon>Hyphomicrobiales</taxon>
        <taxon>Stappiaceae</taxon>
        <taxon>Stappia</taxon>
    </lineage>
</organism>
<dbReference type="InterPro" id="IPR036523">
    <property type="entry name" value="SurE-like_sf"/>
</dbReference>
<feature type="domain" description="Survival protein SurE-like phosphatase/nucleotidase" evidence="10">
    <location>
        <begin position="3"/>
        <end position="187"/>
    </location>
</feature>
<dbReference type="GO" id="GO:0005737">
    <property type="term" value="C:cytoplasm"/>
    <property type="evidence" value="ECO:0007669"/>
    <property type="project" value="UniProtKB-SubCell"/>
</dbReference>
<dbReference type="NCBIfam" id="NF001490">
    <property type="entry name" value="PRK00346.1-4"/>
    <property type="match status" value="1"/>
</dbReference>
<dbReference type="EC" id="3.1.3.5" evidence="9"/>
<comment type="cofactor">
    <cofactor evidence="2">
        <name>Mg(2+)</name>
        <dbReference type="ChEBI" id="CHEBI:18420"/>
    </cofactor>
</comment>
<reference evidence="11 12" key="1">
    <citation type="submission" date="2019-12" db="EMBL/GenBank/DDBJ databases">
        <authorList>
            <person name="Li M."/>
        </authorList>
    </citation>
    <scope>NUCLEOTIDE SEQUENCE [LARGE SCALE GENOMIC DNA]</scope>
    <source>
        <strain evidence="11 12">GBMRC 2046</strain>
    </source>
</reference>
<feature type="binding site" evidence="9">
    <location>
        <position position="40"/>
    </location>
    <ligand>
        <name>a divalent metal cation</name>
        <dbReference type="ChEBI" id="CHEBI:60240"/>
    </ligand>
</feature>
<accession>A0A7X3LT17</accession>
<dbReference type="Pfam" id="PF01975">
    <property type="entry name" value="SurE"/>
    <property type="match status" value="1"/>
</dbReference>
<evidence type="ECO:0000313" key="12">
    <source>
        <dbReference type="Proteomes" id="UP000433101"/>
    </source>
</evidence>
<keyword evidence="12" id="KW-1185">Reference proteome</keyword>
<comment type="subcellular location">
    <subcellularLocation>
        <location evidence="3 9">Cytoplasm</location>
    </subcellularLocation>
</comment>
<dbReference type="NCBIfam" id="TIGR00087">
    <property type="entry name" value="surE"/>
    <property type="match status" value="1"/>
</dbReference>
<comment type="similarity">
    <text evidence="4 9">Belongs to the SurE nucleotidase family.</text>
</comment>
<evidence type="ECO:0000256" key="3">
    <source>
        <dbReference type="ARBA" id="ARBA00004496"/>
    </source>
</evidence>
<name>A0A7X3LT17_9HYPH</name>
<dbReference type="GO" id="GO:0008254">
    <property type="term" value="F:3'-nucleotidase activity"/>
    <property type="evidence" value="ECO:0007669"/>
    <property type="project" value="TreeGrafter"/>
</dbReference>
<evidence type="ECO:0000256" key="9">
    <source>
        <dbReference type="HAMAP-Rule" id="MF_00060"/>
    </source>
</evidence>
<dbReference type="InterPro" id="IPR002828">
    <property type="entry name" value="SurE-like_Pase/nucleotidase"/>
</dbReference>
<keyword evidence="5 9" id="KW-0963">Cytoplasm</keyword>
<comment type="function">
    <text evidence="9">Nucleotidase that shows phosphatase activity on nucleoside 5'-monophosphates.</text>
</comment>
<dbReference type="EMBL" id="WUMV01000002">
    <property type="protein sequence ID" value="MXN64569.1"/>
    <property type="molecule type" value="Genomic_DNA"/>
</dbReference>
<comment type="caution">
    <text evidence="11">The sequence shown here is derived from an EMBL/GenBank/DDBJ whole genome shotgun (WGS) entry which is preliminary data.</text>
</comment>
<feature type="binding site" evidence="9">
    <location>
        <position position="92"/>
    </location>
    <ligand>
        <name>a divalent metal cation</name>
        <dbReference type="ChEBI" id="CHEBI:60240"/>
    </ligand>
</feature>
<keyword evidence="8 9" id="KW-0378">Hydrolase</keyword>
<dbReference type="HAMAP" id="MF_00060">
    <property type="entry name" value="SurE"/>
    <property type="match status" value="1"/>
</dbReference>
<sequence>MRILLTNDDGINAEGFAALRTIAGELSDDVWCVAPETDQSGTAHSLTLHDPLRVRKLDERRFAVRGTPTDCVIMGVRELMDGPPDLVLSGVNRGQNVADDVTYSGTIAGAMEGILMGVRSIALSQAYSWRAGQKPDFGTAIAHAPDLIRKLLDIDLPSDTLLNVNFPAVSAEEVAGVDVTRQGKREVGALYVDARVDGRGVPYYWLAFRGEEETPAEHTDLGALRAGYISVTPMKLDLTAESLRDTLVTALK</sequence>
<dbReference type="GO" id="GO:0046872">
    <property type="term" value="F:metal ion binding"/>
    <property type="evidence" value="ECO:0007669"/>
    <property type="project" value="UniProtKB-UniRule"/>
</dbReference>
<evidence type="ECO:0000256" key="5">
    <source>
        <dbReference type="ARBA" id="ARBA00022490"/>
    </source>
</evidence>
<dbReference type="InterPro" id="IPR030048">
    <property type="entry name" value="SurE"/>
</dbReference>
<dbReference type="SUPFAM" id="SSF64167">
    <property type="entry name" value="SurE-like"/>
    <property type="match status" value="1"/>
</dbReference>
<keyword evidence="6 9" id="KW-0479">Metal-binding</keyword>
<dbReference type="Gene3D" id="3.40.1210.10">
    <property type="entry name" value="Survival protein SurE-like phosphatase/nucleotidase"/>
    <property type="match status" value="1"/>
</dbReference>